<dbReference type="Gene3D" id="3.40.50.10540">
    <property type="entry name" value="Crotonobetainyl-coa:carnitine coa-transferase, domain 1"/>
    <property type="match status" value="1"/>
</dbReference>
<keyword evidence="3" id="KW-1185">Reference proteome</keyword>
<sequence>MPEHAATRPGGPLAGVRILDLSAVVMGPYATQILGDLGADVIKVEPPGGDNMRAVGPMRNAGMGALYLHLNRNKRSVVLDLKTQAGREACLRLAAKVDVLLYNTRPQAMSRLGLDYESVAAVNPRIVYVGAYGFGNAGPYAGRPAYDDLIQGMTGLPSLYQRNSGDIPRYAPLTLADRAVGMHVAIAMLAGVIEARESGKGQAIEVPMFEAMAQLVLGDHLGGHTFEPPAGATGYARLLVSHRRPYATSDGHISVLIYNDKHWSRFFDLIGRPELKRDPRFASHTARAQNIDAAYRLVSDVIATRTTAEWLEQLGAADIPAAPLYSVEDLINDPHIQAVDMVRRLNHPSEGEIRSPGPVGSYSRTPAGIRRHAPRLGEHTAEVLAEAGYSEEEINAWFAEAGPRTQPTKDIT</sequence>
<evidence type="ECO:0000313" key="3">
    <source>
        <dbReference type="Proteomes" id="UP001232156"/>
    </source>
</evidence>
<dbReference type="EC" id="2.8.3.-" evidence="2"/>
<dbReference type="EMBL" id="JAUZQE010000009">
    <property type="protein sequence ID" value="MDR4125460.1"/>
    <property type="molecule type" value="Genomic_DNA"/>
</dbReference>
<dbReference type="Gene3D" id="3.30.1540.10">
    <property type="entry name" value="formyl-coa transferase, domain 3"/>
    <property type="match status" value="1"/>
</dbReference>
<evidence type="ECO:0000313" key="2">
    <source>
        <dbReference type="EMBL" id="MDR4125460.1"/>
    </source>
</evidence>
<dbReference type="GO" id="GO:0016740">
    <property type="term" value="F:transferase activity"/>
    <property type="evidence" value="ECO:0007669"/>
    <property type="project" value="UniProtKB-KW"/>
</dbReference>
<dbReference type="Proteomes" id="UP001232156">
    <property type="component" value="Unassembled WGS sequence"/>
</dbReference>
<dbReference type="InterPro" id="IPR003673">
    <property type="entry name" value="CoA-Trfase_fam_III"/>
</dbReference>
<keyword evidence="1 2" id="KW-0808">Transferase</keyword>
<organism evidence="2 3">
    <name type="scientific">Yanghanlia caeni</name>
    <dbReference type="NCBI Taxonomy" id="3064283"/>
    <lineage>
        <taxon>Bacteria</taxon>
        <taxon>Pseudomonadati</taxon>
        <taxon>Pseudomonadota</taxon>
        <taxon>Betaproteobacteria</taxon>
        <taxon>Burkholderiales</taxon>
        <taxon>Alcaligenaceae</taxon>
        <taxon>Yanghanlia</taxon>
    </lineage>
</organism>
<dbReference type="InterPro" id="IPR050483">
    <property type="entry name" value="CoA-transferase_III_domain"/>
</dbReference>
<comment type="caution">
    <text evidence="2">The sequence shown here is derived from an EMBL/GenBank/DDBJ whole genome shotgun (WGS) entry which is preliminary data.</text>
</comment>
<dbReference type="SUPFAM" id="SSF89796">
    <property type="entry name" value="CoA-transferase family III (CaiB/BaiF)"/>
    <property type="match status" value="1"/>
</dbReference>
<dbReference type="RefSeq" id="WP_347286669.1">
    <property type="nucleotide sequence ID" value="NZ_JAUZQE010000009.1"/>
</dbReference>
<dbReference type="Pfam" id="PF02515">
    <property type="entry name" value="CoA_transf_3"/>
    <property type="match status" value="1"/>
</dbReference>
<dbReference type="InterPro" id="IPR023606">
    <property type="entry name" value="CoA-Trfase_III_dom_1_sf"/>
</dbReference>
<gene>
    <name evidence="2" type="ORF">Q8947_05630</name>
</gene>
<evidence type="ECO:0000256" key="1">
    <source>
        <dbReference type="ARBA" id="ARBA00022679"/>
    </source>
</evidence>
<accession>A0ABU1D506</accession>
<proteinExistence type="predicted"/>
<dbReference type="PANTHER" id="PTHR48207">
    <property type="entry name" value="SUCCINATE--HYDROXYMETHYLGLUTARATE COA-TRANSFERASE"/>
    <property type="match status" value="1"/>
</dbReference>
<protein>
    <submittedName>
        <fullName evidence="2">CoA transferase</fullName>
        <ecNumber evidence="2">2.8.3.-</ecNumber>
    </submittedName>
</protein>
<reference evidence="2 3" key="1">
    <citation type="submission" date="2023-08" db="EMBL/GenBank/DDBJ databases">
        <title>Alcaligenaceae gen. nov., a novel taxon isolated from the sludge of Yixing Pesticide Factory.</title>
        <authorList>
            <person name="Ruan L."/>
        </authorList>
    </citation>
    <scope>NUCLEOTIDE SEQUENCE [LARGE SCALE GENOMIC DNA]</scope>
    <source>
        <strain evidence="2 3">LG-2</strain>
    </source>
</reference>
<dbReference type="PANTHER" id="PTHR48207:SF4">
    <property type="entry name" value="BLL6097 PROTEIN"/>
    <property type="match status" value="1"/>
</dbReference>
<dbReference type="InterPro" id="IPR044855">
    <property type="entry name" value="CoA-Trfase_III_dom3_sf"/>
</dbReference>
<name>A0ABU1D506_9BURK</name>